<dbReference type="AlphaFoldDB" id="A0A369XNQ4"/>
<reference evidence="2 3" key="1">
    <citation type="submission" date="2018-05" db="EMBL/GenBank/DDBJ databases">
        <title>Integrated omic analyses show evidence that a Ca. Accumulibacter phosphatis strain performs denitrification under micro-aerobic conditions.</title>
        <authorList>
            <person name="Camejo P.Y."/>
            <person name="Katherine M.D."/>
            <person name="Daniel N.R."/>
        </authorList>
    </citation>
    <scope>NUCLEOTIDE SEQUENCE [LARGE SCALE GENOMIC DNA]</scope>
    <source>
        <strain evidence="2">UW-LDO-IC</strain>
    </source>
</reference>
<keyword evidence="1" id="KW-0472">Membrane</keyword>
<dbReference type="InterPro" id="IPR008621">
    <property type="entry name" value="Cbb3-typ_cyt_oxidase_comp"/>
</dbReference>
<keyword evidence="1" id="KW-0812">Transmembrane</keyword>
<name>A0A369XNQ4_9PROT</name>
<evidence type="ECO:0000313" key="3">
    <source>
        <dbReference type="Proteomes" id="UP000253831"/>
    </source>
</evidence>
<feature type="transmembrane region" description="Helical" evidence="1">
    <location>
        <begin position="6"/>
        <end position="26"/>
    </location>
</feature>
<evidence type="ECO:0000313" key="2">
    <source>
        <dbReference type="EMBL" id="RDE51025.1"/>
    </source>
</evidence>
<dbReference type="Pfam" id="PF05545">
    <property type="entry name" value="FixQ"/>
    <property type="match status" value="1"/>
</dbReference>
<accession>A0A369XNQ4</accession>
<protein>
    <submittedName>
        <fullName evidence="2">Cbb3-type cytochrome c oxidase subunit 3</fullName>
    </submittedName>
</protein>
<dbReference type="EMBL" id="QPGA01000012">
    <property type="protein sequence ID" value="RDE51025.1"/>
    <property type="molecule type" value="Genomic_DNA"/>
</dbReference>
<keyword evidence="1" id="KW-1133">Transmembrane helix</keyword>
<sequence>MDINDLRAIVTVVSLLTFLGVVWWAYGVKSNKKRFEEAAMLPFSDEEADWAELGLDRNGKRKAS</sequence>
<proteinExistence type="predicted"/>
<evidence type="ECO:0000256" key="1">
    <source>
        <dbReference type="SAM" id="Phobius"/>
    </source>
</evidence>
<dbReference type="Proteomes" id="UP000253831">
    <property type="component" value="Unassembled WGS sequence"/>
</dbReference>
<gene>
    <name evidence="2" type="ORF">DVS81_08560</name>
</gene>
<dbReference type="CDD" id="cd01324">
    <property type="entry name" value="cbb3_Oxidase_CcoQ"/>
    <property type="match status" value="1"/>
</dbReference>
<comment type="caution">
    <text evidence="2">The sequence shown here is derived from an EMBL/GenBank/DDBJ whole genome shotgun (WGS) entry which is preliminary data.</text>
</comment>
<organism evidence="2 3">
    <name type="scientific">Candidatus Accumulibacter meliphilus</name>
    <dbReference type="NCBI Taxonomy" id="2211374"/>
    <lineage>
        <taxon>Bacteria</taxon>
        <taxon>Pseudomonadati</taxon>
        <taxon>Pseudomonadota</taxon>
        <taxon>Betaproteobacteria</taxon>
        <taxon>Candidatus Accumulibacter</taxon>
    </lineage>
</organism>